<evidence type="ECO:0000313" key="1">
    <source>
        <dbReference type="EMBL" id="KAJ9129756.1"/>
    </source>
</evidence>
<protein>
    <recommendedName>
        <fullName evidence="3">Zinc finger, CCHC-type</fullName>
    </recommendedName>
</protein>
<sequence length="110" mass="12749">SSNKIRRSQRIRKEKNLHPDFISSQAIVFLVEGNRSVVLNKIPILLNVEDDPKTFQEAMTTRDVAFWKEAINDEMDSLLFNNTWVLVDLPPGSKPIGCKWVFRRKYNTDG</sequence>
<accession>A0ABQ9KBV9</accession>
<keyword evidence="2" id="KW-1185">Reference proteome</keyword>
<evidence type="ECO:0000313" key="2">
    <source>
        <dbReference type="Proteomes" id="UP001174677"/>
    </source>
</evidence>
<comment type="caution">
    <text evidence="1">The sequence shown here is derived from an EMBL/GenBank/DDBJ whole genome shotgun (WGS) entry which is preliminary data.</text>
</comment>
<reference evidence="1 2" key="1">
    <citation type="journal article" date="2023" name="Plant Biotechnol. J.">
        <title>Chromosome-level wild Hevea brasiliensis genome provides new tools for genomic-assisted breeding and valuable loci to elevate rubber yield.</title>
        <authorList>
            <person name="Cheng H."/>
            <person name="Song X."/>
            <person name="Hu Y."/>
            <person name="Wu T."/>
            <person name="Yang Q."/>
            <person name="An Z."/>
            <person name="Feng S."/>
            <person name="Deng Z."/>
            <person name="Wu W."/>
            <person name="Zeng X."/>
            <person name="Tu M."/>
            <person name="Wang X."/>
            <person name="Huang H."/>
        </authorList>
    </citation>
    <scope>NUCLEOTIDE SEQUENCE [LARGE SCALE GENOMIC DNA]</scope>
    <source>
        <strain evidence="1">MT/VB/25A 57/8</strain>
    </source>
</reference>
<gene>
    <name evidence="1" type="ORF">P3X46_035250</name>
</gene>
<dbReference type="Proteomes" id="UP001174677">
    <property type="component" value="Unassembled WGS sequence"/>
</dbReference>
<proteinExistence type="predicted"/>
<organism evidence="1 2">
    <name type="scientific">Hevea brasiliensis</name>
    <name type="common">Para rubber tree</name>
    <name type="synonym">Siphonia brasiliensis</name>
    <dbReference type="NCBI Taxonomy" id="3981"/>
    <lineage>
        <taxon>Eukaryota</taxon>
        <taxon>Viridiplantae</taxon>
        <taxon>Streptophyta</taxon>
        <taxon>Embryophyta</taxon>
        <taxon>Tracheophyta</taxon>
        <taxon>Spermatophyta</taxon>
        <taxon>Magnoliopsida</taxon>
        <taxon>eudicotyledons</taxon>
        <taxon>Gunneridae</taxon>
        <taxon>Pentapetalae</taxon>
        <taxon>rosids</taxon>
        <taxon>fabids</taxon>
        <taxon>Malpighiales</taxon>
        <taxon>Euphorbiaceae</taxon>
        <taxon>Crotonoideae</taxon>
        <taxon>Micrandreae</taxon>
        <taxon>Hevea</taxon>
    </lineage>
</organism>
<name>A0ABQ9KBV9_HEVBR</name>
<feature type="non-terminal residue" evidence="1">
    <location>
        <position position="1"/>
    </location>
</feature>
<dbReference type="EMBL" id="JARPOI010000105">
    <property type="protein sequence ID" value="KAJ9129756.1"/>
    <property type="molecule type" value="Genomic_DNA"/>
</dbReference>
<evidence type="ECO:0008006" key="3">
    <source>
        <dbReference type="Google" id="ProtNLM"/>
    </source>
</evidence>